<organism evidence="3 4">
    <name type="scientific">Cytospora schulzeri</name>
    <dbReference type="NCBI Taxonomy" id="448051"/>
    <lineage>
        <taxon>Eukaryota</taxon>
        <taxon>Fungi</taxon>
        <taxon>Dikarya</taxon>
        <taxon>Ascomycota</taxon>
        <taxon>Pezizomycotina</taxon>
        <taxon>Sordariomycetes</taxon>
        <taxon>Sordariomycetidae</taxon>
        <taxon>Diaporthales</taxon>
        <taxon>Cytosporaceae</taxon>
        <taxon>Cytospora</taxon>
    </lineage>
</organism>
<dbReference type="PANTHER" id="PTHR34814">
    <property type="entry name" value="NITROSOGUANIDINE RESISTANCE PROTEIN SNG1"/>
    <property type="match status" value="1"/>
</dbReference>
<sequence>MSYLSGSAYHERNRIHALKVLVVDNDGADIGEAVKKAYSTLHANTYVSLEWSDSMHDYGNEAAAREAVCNARYWGAVYIHSGATDRLDSVINGTDTPSDRAGEYDATNAITYVYNAVRWPSIASLISADMQTLVVASRNVNSSNSAAVSAYVNPISATADIIQPTNQGSDGFYTTVNMLIPQLVAVFINIILNMAMMTENIFRDMRIRDVWAIRFVTGKIYAIFAGLAVAEYIWAFRED</sequence>
<keyword evidence="1" id="KW-1133">Transmembrane helix</keyword>
<reference evidence="3 4" key="1">
    <citation type="submission" date="2015-09" db="EMBL/GenBank/DDBJ databases">
        <title>Host preference determinants of Valsa canker pathogens revealed by comparative genomics.</title>
        <authorList>
            <person name="Yin Z."/>
            <person name="Huang L."/>
        </authorList>
    </citation>
    <scope>NUCLEOTIDE SEQUENCE [LARGE SCALE GENOMIC DNA]</scope>
    <source>
        <strain evidence="3 4">03-1</strain>
    </source>
</reference>
<name>A0A423VFK2_9PEZI</name>
<dbReference type="STRING" id="356882.A0A423VFK2"/>
<keyword evidence="4" id="KW-1185">Reference proteome</keyword>
<dbReference type="OrthoDB" id="2140105at2759"/>
<comment type="caution">
    <text evidence="3">The sequence shown here is derived from an EMBL/GenBank/DDBJ whole genome shotgun (WGS) entry which is preliminary data.</text>
</comment>
<dbReference type="InterPro" id="IPR022703">
    <property type="entry name" value="DUF3533"/>
</dbReference>
<protein>
    <recommendedName>
        <fullName evidence="2">DUF3533 domain-containing protein</fullName>
    </recommendedName>
</protein>
<accession>A0A423VFK2</accession>
<evidence type="ECO:0000313" key="4">
    <source>
        <dbReference type="Proteomes" id="UP000283895"/>
    </source>
</evidence>
<feature type="domain" description="DUF3533" evidence="2">
    <location>
        <begin position="1"/>
        <end position="239"/>
    </location>
</feature>
<proteinExistence type="predicted"/>
<keyword evidence="1" id="KW-0472">Membrane</keyword>
<dbReference type="InterPro" id="IPR053001">
    <property type="entry name" value="MNNG_permease-like"/>
</dbReference>
<keyword evidence="1" id="KW-0812">Transmembrane</keyword>
<dbReference type="Pfam" id="PF12051">
    <property type="entry name" value="DUF3533"/>
    <property type="match status" value="1"/>
</dbReference>
<evidence type="ECO:0000256" key="1">
    <source>
        <dbReference type="SAM" id="Phobius"/>
    </source>
</evidence>
<evidence type="ECO:0000259" key="2">
    <source>
        <dbReference type="Pfam" id="PF12051"/>
    </source>
</evidence>
<dbReference type="PANTHER" id="PTHR34814:SF2">
    <property type="entry name" value="DUF3533 DOMAIN-CONTAINING PROTEIN"/>
    <property type="match status" value="1"/>
</dbReference>
<dbReference type="Proteomes" id="UP000283895">
    <property type="component" value="Unassembled WGS sequence"/>
</dbReference>
<gene>
    <name evidence="3" type="ORF">VMCG_10359</name>
</gene>
<dbReference type="GO" id="GO:0016020">
    <property type="term" value="C:membrane"/>
    <property type="evidence" value="ECO:0007669"/>
    <property type="project" value="TreeGrafter"/>
</dbReference>
<evidence type="ECO:0000313" key="3">
    <source>
        <dbReference type="EMBL" id="ROV89718.1"/>
    </source>
</evidence>
<feature type="transmembrane region" description="Helical" evidence="1">
    <location>
        <begin position="212"/>
        <end position="235"/>
    </location>
</feature>
<dbReference type="EMBL" id="LKEA01000068">
    <property type="protein sequence ID" value="ROV89718.1"/>
    <property type="molecule type" value="Genomic_DNA"/>
</dbReference>
<feature type="transmembrane region" description="Helical" evidence="1">
    <location>
        <begin position="171"/>
        <end position="192"/>
    </location>
</feature>
<dbReference type="AlphaFoldDB" id="A0A423VFK2"/>